<gene>
    <name evidence="1" type="ORF">SAMN05444002_1977</name>
</gene>
<evidence type="ECO:0000313" key="2">
    <source>
        <dbReference type="Proteomes" id="UP000184932"/>
    </source>
</evidence>
<evidence type="ECO:0000313" key="1">
    <source>
        <dbReference type="EMBL" id="SIN99038.1"/>
    </source>
</evidence>
<protein>
    <submittedName>
        <fullName evidence="1">Uncharacterized protein</fullName>
    </submittedName>
</protein>
<dbReference type="AlphaFoldDB" id="A0A1N6FUV2"/>
<sequence length="280" mass="31846">METSAKLRQPQHDLSWTRGRKLDRRTERFFEAYDDCARRVIYARSEDFTRYLRMWFACFDDAPLLILNEVNRLQSLSDWEDVEKNVVREPGSFVGSGELNWPDRSEDRLSNQLATLRELANGNLVPHDFAFNYFYSGDNNIDRTVQEMAANLFEPHAEELRRRLYNLAEDAAELAEAAPASDRMVALDHNSAQFTQAIERLGEVQVKLRENNQIDPDDKARIQVEIVSGIEILKAPKTRVEAAKVMLLGALGWLALEFASSGLGMAAEAAYRAVSTLLGF</sequence>
<dbReference type="EMBL" id="FSRL01000001">
    <property type="protein sequence ID" value="SIN99038.1"/>
    <property type="molecule type" value="Genomic_DNA"/>
</dbReference>
<name>A0A1N6FUV2_9RHOB</name>
<keyword evidence="2" id="KW-1185">Reference proteome</keyword>
<proteinExistence type="predicted"/>
<organism evidence="1 2">
    <name type="scientific">Vannielia litorea</name>
    <dbReference type="NCBI Taxonomy" id="1217970"/>
    <lineage>
        <taxon>Bacteria</taxon>
        <taxon>Pseudomonadati</taxon>
        <taxon>Pseudomonadota</taxon>
        <taxon>Alphaproteobacteria</taxon>
        <taxon>Rhodobacterales</taxon>
        <taxon>Paracoccaceae</taxon>
        <taxon>Vannielia</taxon>
    </lineage>
</organism>
<dbReference type="Proteomes" id="UP000184932">
    <property type="component" value="Unassembled WGS sequence"/>
</dbReference>
<reference evidence="2" key="1">
    <citation type="submission" date="2016-11" db="EMBL/GenBank/DDBJ databases">
        <authorList>
            <person name="Varghese N."/>
            <person name="Submissions S."/>
        </authorList>
    </citation>
    <scope>NUCLEOTIDE SEQUENCE [LARGE SCALE GENOMIC DNA]</scope>
    <source>
        <strain evidence="2">DSM 29440</strain>
    </source>
</reference>
<accession>A0A1N6FUV2</accession>